<reference evidence="3 4" key="1">
    <citation type="submission" date="2018-03" db="EMBL/GenBank/DDBJ databases">
        <title>Genomic Encyclopedia of Archaeal and Bacterial Type Strains, Phase II (KMG-II): from individual species to whole genera.</title>
        <authorList>
            <person name="Goeker M."/>
        </authorList>
    </citation>
    <scope>NUCLEOTIDE SEQUENCE [LARGE SCALE GENOMIC DNA]</scope>
    <source>
        <strain evidence="3 4">DSM 28229</strain>
    </source>
</reference>
<dbReference type="PANTHER" id="PTHR30438">
    <property type="entry name" value="36 KDA ANTIGEN-RELATED"/>
    <property type="match status" value="1"/>
</dbReference>
<proteinExistence type="predicted"/>
<comment type="caution">
    <text evidence="3">The sequence shown here is derived from an EMBL/GenBank/DDBJ whole genome shotgun (WGS) entry which is preliminary data.</text>
</comment>
<dbReference type="InterPro" id="IPR059052">
    <property type="entry name" value="HH_YbhG-like"/>
</dbReference>
<dbReference type="Gene3D" id="2.40.50.100">
    <property type="match status" value="2"/>
</dbReference>
<dbReference type="PANTHER" id="PTHR30438:SF2">
    <property type="entry name" value="MEMBRANE PROTEIN"/>
    <property type="match status" value="1"/>
</dbReference>
<feature type="coiled-coil region" evidence="1">
    <location>
        <begin position="67"/>
        <end position="113"/>
    </location>
</feature>
<dbReference type="AlphaFoldDB" id="A0A315ZD89"/>
<keyword evidence="1" id="KW-0175">Coiled coil</keyword>
<evidence type="ECO:0000256" key="1">
    <source>
        <dbReference type="SAM" id="Coils"/>
    </source>
</evidence>
<dbReference type="Gene3D" id="1.10.287.470">
    <property type="entry name" value="Helix hairpin bin"/>
    <property type="match status" value="2"/>
</dbReference>
<evidence type="ECO:0000313" key="4">
    <source>
        <dbReference type="Proteomes" id="UP000245535"/>
    </source>
</evidence>
<keyword evidence="4" id="KW-1185">Reference proteome</keyword>
<dbReference type="Gene3D" id="2.40.30.170">
    <property type="match status" value="1"/>
</dbReference>
<dbReference type="Proteomes" id="UP000245535">
    <property type="component" value="Unassembled WGS sequence"/>
</dbReference>
<sequence>MKKIYTILFAIAALTACQNTENETFFKGKLKREVYSVASKVPGRITELRVSEGQTVHKGDTLAMVDVPEAEAKLQQAEGAVAAAKAQYEMAFKGATKEQIEQVNAAYNAAKEQFGFAEKSLNRVKQMYDEKLITEQKYDEVHTKYLMAKAKLEGTEAKKEEVESGVRSEKQRMALGTLRRAEGALQEVNVALGERYLIAPADMTLETVALKVGELALPGYNIFVGYAKNETYFRFAMAEQDVANYKIGTKITVTPAFGEQKPIQGKLVSIKELSSYAARKSMNPNYEVDQSLYELKIVPTNFKETEGLLTNTTLILK</sequence>
<dbReference type="Pfam" id="PF25881">
    <property type="entry name" value="HH_YBHG"/>
    <property type="match status" value="1"/>
</dbReference>
<evidence type="ECO:0000313" key="3">
    <source>
        <dbReference type="EMBL" id="PWJ43089.1"/>
    </source>
</evidence>
<dbReference type="RefSeq" id="WP_109617341.1">
    <property type="nucleotide sequence ID" value="NZ_QGDO01000002.1"/>
</dbReference>
<evidence type="ECO:0000259" key="2">
    <source>
        <dbReference type="Pfam" id="PF25881"/>
    </source>
</evidence>
<dbReference type="GO" id="GO:0005886">
    <property type="term" value="C:plasma membrane"/>
    <property type="evidence" value="ECO:0007669"/>
    <property type="project" value="TreeGrafter"/>
</dbReference>
<dbReference type="OrthoDB" id="9798190at2"/>
<gene>
    <name evidence="3" type="ORF">BC781_102637</name>
</gene>
<dbReference type="PROSITE" id="PS51257">
    <property type="entry name" value="PROKAR_LIPOPROTEIN"/>
    <property type="match status" value="1"/>
</dbReference>
<name>A0A315ZD89_SEDFL</name>
<organism evidence="3 4">
    <name type="scientific">Sediminitomix flava</name>
    <dbReference type="NCBI Taxonomy" id="379075"/>
    <lineage>
        <taxon>Bacteria</taxon>
        <taxon>Pseudomonadati</taxon>
        <taxon>Bacteroidota</taxon>
        <taxon>Cytophagia</taxon>
        <taxon>Cytophagales</taxon>
        <taxon>Flammeovirgaceae</taxon>
        <taxon>Sediminitomix</taxon>
    </lineage>
</organism>
<dbReference type="EMBL" id="QGDO01000002">
    <property type="protein sequence ID" value="PWJ43089.1"/>
    <property type="molecule type" value="Genomic_DNA"/>
</dbReference>
<protein>
    <submittedName>
        <fullName evidence="3">HlyD family secretion protein</fullName>
    </submittedName>
</protein>
<dbReference type="SUPFAM" id="SSF111369">
    <property type="entry name" value="HlyD-like secretion proteins"/>
    <property type="match status" value="1"/>
</dbReference>
<accession>A0A315ZD89</accession>
<feature type="domain" description="YbhG-like alpha-helical hairpin" evidence="2">
    <location>
        <begin position="69"/>
        <end position="192"/>
    </location>
</feature>